<feature type="domain" description="DC1" evidence="2">
    <location>
        <begin position="266"/>
        <end position="307"/>
    </location>
</feature>
<comment type="caution">
    <text evidence="3">The sequence shown here is derived from an EMBL/GenBank/DDBJ whole genome shotgun (WGS) entry which is preliminary data.</text>
</comment>
<dbReference type="PANTHER" id="PTHR32410">
    <property type="entry name" value="CYSTEINE/HISTIDINE-RICH C1 DOMAIN FAMILY PROTEIN"/>
    <property type="match status" value="1"/>
</dbReference>
<accession>A0AAW0KBL6</accession>
<dbReference type="Proteomes" id="UP000237347">
    <property type="component" value="Unassembled WGS sequence"/>
</dbReference>
<feature type="domain" description="DC1" evidence="2">
    <location>
        <begin position="211"/>
        <end position="255"/>
    </location>
</feature>
<gene>
    <name evidence="3" type="ORF">CFP56_022213</name>
</gene>
<reference evidence="3 4" key="1">
    <citation type="journal article" date="2018" name="Sci. Data">
        <title>The draft genome sequence of cork oak.</title>
        <authorList>
            <person name="Ramos A.M."/>
            <person name="Usie A."/>
            <person name="Barbosa P."/>
            <person name="Barros P.M."/>
            <person name="Capote T."/>
            <person name="Chaves I."/>
            <person name="Simoes F."/>
            <person name="Abreu I."/>
            <person name="Carrasquinho I."/>
            <person name="Faro C."/>
            <person name="Guimaraes J.B."/>
            <person name="Mendonca D."/>
            <person name="Nobrega F."/>
            <person name="Rodrigues L."/>
            <person name="Saibo N.J.M."/>
            <person name="Varela M.C."/>
            <person name="Egas C."/>
            <person name="Matos J."/>
            <person name="Miguel C.M."/>
            <person name="Oliveira M.M."/>
            <person name="Ricardo C.P."/>
            <person name="Goncalves S."/>
        </authorList>
    </citation>
    <scope>NUCLEOTIDE SEQUENCE [LARGE SCALE GENOMIC DNA]</scope>
    <source>
        <strain evidence="4">cv. HL8</strain>
    </source>
</reference>
<feature type="domain" description="DC1" evidence="2">
    <location>
        <begin position="5"/>
        <end position="47"/>
    </location>
</feature>
<dbReference type="PANTHER" id="PTHR32410:SF163">
    <property type="entry name" value="DC1 DOMAIN-CONTAINING PROTEIN"/>
    <property type="match status" value="1"/>
</dbReference>
<dbReference type="AlphaFoldDB" id="A0AAW0KBL6"/>
<feature type="domain" description="DC1" evidence="2">
    <location>
        <begin position="58"/>
        <end position="108"/>
    </location>
</feature>
<dbReference type="Pfam" id="PF03107">
    <property type="entry name" value="C1_2"/>
    <property type="match status" value="6"/>
</dbReference>
<evidence type="ECO:0000313" key="4">
    <source>
        <dbReference type="Proteomes" id="UP000237347"/>
    </source>
</evidence>
<proteinExistence type="predicted"/>
<protein>
    <recommendedName>
        <fullName evidence="2">DC1 domain-containing protein</fullName>
    </recommendedName>
</protein>
<feature type="domain" description="DC1" evidence="2">
    <location>
        <begin position="158"/>
        <end position="202"/>
    </location>
</feature>
<dbReference type="EMBL" id="PKMF04000346">
    <property type="protein sequence ID" value="KAK7836704.1"/>
    <property type="molecule type" value="Genomic_DNA"/>
</dbReference>
<evidence type="ECO:0000259" key="2">
    <source>
        <dbReference type="Pfam" id="PF03107"/>
    </source>
</evidence>
<feature type="domain" description="DC1" evidence="2">
    <location>
        <begin position="317"/>
        <end position="366"/>
    </location>
</feature>
<dbReference type="InterPro" id="IPR046349">
    <property type="entry name" value="C1-like_sf"/>
</dbReference>
<evidence type="ECO:0000313" key="3">
    <source>
        <dbReference type="EMBL" id="KAK7836704.1"/>
    </source>
</evidence>
<dbReference type="SUPFAM" id="SSF57889">
    <property type="entry name" value="Cysteine-rich domain"/>
    <property type="match status" value="3"/>
</dbReference>
<evidence type="ECO:0000256" key="1">
    <source>
        <dbReference type="ARBA" id="ARBA00022737"/>
    </source>
</evidence>
<sequence>MEVEFHDHPLIPIWKSFTFTCDICGKEGKGTPYMCQLCSFWVHGRCAYQFPHIVKVVRHKHLLQLTHSSLEFHQSDPRFCQICVRKVDTQYGHYYCSKCDFAAHLDCAMQNKENINLQEFKDEDEVLELNESVDSTTYKVKFNMREDGTMIATEIKHFSHEHDLKLIDEVLNNQKCDGCVRAIFPPFYSCVKCSFFLHESCANLPNKKQHPLHQHPLTLLPMTPSMDFWCQACHRSCNGFTYQCEKCWFNLDVQCSMISEILIHPGHEHQLLLSSIPFEQNCSCCASSIYPIFRCTTCDFALDFRCATMPHSTRYKQHEHPFALSYRVEDDSGEYYCDICEEERQDSKYWFYYCEDCGYPAHPDCIIGKYPNYKFGVHISFGAWNSSNENAVILLNAPCWHHGSNTIMVVLINGVAARNINEDGSYVPVPANWP</sequence>
<keyword evidence="4" id="KW-1185">Reference proteome</keyword>
<dbReference type="InterPro" id="IPR053192">
    <property type="entry name" value="Vacuole_Formation_Reg"/>
</dbReference>
<dbReference type="InterPro" id="IPR004146">
    <property type="entry name" value="DC1"/>
</dbReference>
<name>A0AAW0KBL6_QUESU</name>
<keyword evidence="1" id="KW-0677">Repeat</keyword>
<organism evidence="3 4">
    <name type="scientific">Quercus suber</name>
    <name type="common">Cork oak</name>
    <dbReference type="NCBI Taxonomy" id="58331"/>
    <lineage>
        <taxon>Eukaryota</taxon>
        <taxon>Viridiplantae</taxon>
        <taxon>Streptophyta</taxon>
        <taxon>Embryophyta</taxon>
        <taxon>Tracheophyta</taxon>
        <taxon>Spermatophyta</taxon>
        <taxon>Magnoliopsida</taxon>
        <taxon>eudicotyledons</taxon>
        <taxon>Gunneridae</taxon>
        <taxon>Pentapetalae</taxon>
        <taxon>rosids</taxon>
        <taxon>fabids</taxon>
        <taxon>Fagales</taxon>
        <taxon>Fagaceae</taxon>
        <taxon>Quercus</taxon>
    </lineage>
</organism>